<evidence type="ECO:0000259" key="3">
    <source>
        <dbReference type="PROSITE" id="PS50893"/>
    </source>
</evidence>
<dbReference type="Proteomes" id="UP001596425">
    <property type="component" value="Unassembled WGS sequence"/>
</dbReference>
<dbReference type="InterPro" id="IPR003593">
    <property type="entry name" value="AAA+_ATPase"/>
</dbReference>
<evidence type="ECO:0000256" key="2">
    <source>
        <dbReference type="ARBA" id="ARBA00022840"/>
    </source>
</evidence>
<dbReference type="Pfam" id="PF00005">
    <property type="entry name" value="ABC_tran"/>
    <property type="match status" value="1"/>
</dbReference>
<keyword evidence="2 4" id="KW-0067">ATP-binding</keyword>
<protein>
    <submittedName>
        <fullName evidence="4">ABC transporter ATP-binding protein</fullName>
    </submittedName>
</protein>
<dbReference type="RefSeq" id="WP_226864630.1">
    <property type="nucleotide sequence ID" value="NZ_JACZFR010000007.1"/>
</dbReference>
<dbReference type="SMART" id="SM00382">
    <property type="entry name" value="AAA"/>
    <property type="match status" value="1"/>
</dbReference>
<dbReference type="CDD" id="cd03230">
    <property type="entry name" value="ABC_DR_subfamily_A"/>
    <property type="match status" value="1"/>
</dbReference>
<evidence type="ECO:0000313" key="5">
    <source>
        <dbReference type="Proteomes" id="UP001596425"/>
    </source>
</evidence>
<dbReference type="PROSITE" id="PS50893">
    <property type="entry name" value="ABC_TRANSPORTER_2"/>
    <property type="match status" value="1"/>
</dbReference>
<evidence type="ECO:0000313" key="4">
    <source>
        <dbReference type="EMBL" id="MFC6632919.1"/>
    </source>
</evidence>
<dbReference type="InterPro" id="IPR017871">
    <property type="entry name" value="ABC_transporter-like_CS"/>
</dbReference>
<dbReference type="InterPro" id="IPR027417">
    <property type="entry name" value="P-loop_NTPase"/>
</dbReference>
<accession>A0ABW1YNM6</accession>
<dbReference type="InterPro" id="IPR003439">
    <property type="entry name" value="ABC_transporter-like_ATP-bd"/>
</dbReference>
<organism evidence="4 5">
    <name type="scientific">Microbulbifer taiwanensis</name>
    <dbReference type="NCBI Taxonomy" id="986746"/>
    <lineage>
        <taxon>Bacteria</taxon>
        <taxon>Pseudomonadati</taxon>
        <taxon>Pseudomonadota</taxon>
        <taxon>Gammaproteobacteria</taxon>
        <taxon>Cellvibrionales</taxon>
        <taxon>Microbulbiferaceae</taxon>
        <taxon>Microbulbifer</taxon>
    </lineage>
</organism>
<name>A0ABW1YNM6_9GAMM</name>
<dbReference type="SUPFAM" id="SSF52540">
    <property type="entry name" value="P-loop containing nucleoside triphosphate hydrolases"/>
    <property type="match status" value="1"/>
</dbReference>
<proteinExistence type="predicted"/>
<keyword evidence="5" id="KW-1185">Reference proteome</keyword>
<dbReference type="EMBL" id="JBHSVR010000001">
    <property type="protein sequence ID" value="MFC6632919.1"/>
    <property type="molecule type" value="Genomic_DNA"/>
</dbReference>
<sequence length="316" mass="34636">METDIAIRARDLSKKFGALRAVDNLNLTVNHRQVYGFLGPNGSGKSTSIRMLCGLLTPSAGEIEVLGLRIPEQAEELRRHIGYMTQQFSLFTDLTLRENLDFLAAVQNLPSAQARQRVEELLQEYGFAGRAEQMAATLSGGQKQRLALAGSVIHKPELLFLDEPTSAVDPESRRDFWEKLFELADAGTTILVSSHYMDEAERCHRLAILDHGRLVADGSPAALTGALEGRTLEVRAERPRHAKQVLLQVPGVISAAQIGNSLRVLCEETDDCAARIERAFGERQVRAEVRPTVPSLEDVFVAATSQAPEEPVGEGS</sequence>
<dbReference type="GO" id="GO:0005524">
    <property type="term" value="F:ATP binding"/>
    <property type="evidence" value="ECO:0007669"/>
    <property type="project" value="UniProtKB-KW"/>
</dbReference>
<comment type="caution">
    <text evidence="4">The sequence shown here is derived from an EMBL/GenBank/DDBJ whole genome shotgun (WGS) entry which is preliminary data.</text>
</comment>
<feature type="domain" description="ABC transporter" evidence="3">
    <location>
        <begin position="7"/>
        <end position="236"/>
    </location>
</feature>
<dbReference type="PANTHER" id="PTHR43038">
    <property type="entry name" value="ATP-BINDING CASSETTE, SUB-FAMILY H, MEMBER 1"/>
    <property type="match status" value="1"/>
</dbReference>
<keyword evidence="1" id="KW-0547">Nucleotide-binding</keyword>
<evidence type="ECO:0000256" key="1">
    <source>
        <dbReference type="ARBA" id="ARBA00022741"/>
    </source>
</evidence>
<dbReference type="Gene3D" id="3.40.50.300">
    <property type="entry name" value="P-loop containing nucleotide triphosphate hydrolases"/>
    <property type="match status" value="1"/>
</dbReference>
<gene>
    <name evidence="4" type="ORF">ACFQBM_06500</name>
</gene>
<dbReference type="PANTHER" id="PTHR43038:SF3">
    <property type="entry name" value="ABC TRANSPORTER G FAMILY MEMBER 20 ISOFORM X1"/>
    <property type="match status" value="1"/>
</dbReference>
<dbReference type="PROSITE" id="PS00211">
    <property type="entry name" value="ABC_TRANSPORTER_1"/>
    <property type="match status" value="1"/>
</dbReference>
<reference evidence="5" key="1">
    <citation type="journal article" date="2019" name="Int. J. Syst. Evol. Microbiol.">
        <title>The Global Catalogue of Microorganisms (GCM) 10K type strain sequencing project: providing services to taxonomists for standard genome sequencing and annotation.</title>
        <authorList>
            <consortium name="The Broad Institute Genomics Platform"/>
            <consortium name="The Broad Institute Genome Sequencing Center for Infectious Disease"/>
            <person name="Wu L."/>
            <person name="Ma J."/>
        </authorList>
    </citation>
    <scope>NUCLEOTIDE SEQUENCE [LARGE SCALE GENOMIC DNA]</scope>
    <source>
        <strain evidence="5">CGMCC 1.13718</strain>
    </source>
</reference>